<evidence type="ECO:0000313" key="3">
    <source>
        <dbReference type="Proteomes" id="UP001470230"/>
    </source>
</evidence>
<organism evidence="2 3">
    <name type="scientific">Tritrichomonas musculus</name>
    <dbReference type="NCBI Taxonomy" id="1915356"/>
    <lineage>
        <taxon>Eukaryota</taxon>
        <taxon>Metamonada</taxon>
        <taxon>Parabasalia</taxon>
        <taxon>Tritrichomonadida</taxon>
        <taxon>Tritrichomonadidae</taxon>
        <taxon>Tritrichomonas</taxon>
    </lineage>
</organism>
<dbReference type="Gene3D" id="3.80.10.10">
    <property type="entry name" value="Ribonuclease Inhibitor"/>
    <property type="match status" value="1"/>
</dbReference>
<feature type="region of interest" description="Disordered" evidence="1">
    <location>
        <begin position="470"/>
        <end position="511"/>
    </location>
</feature>
<keyword evidence="3" id="KW-1185">Reference proteome</keyword>
<dbReference type="Proteomes" id="UP001470230">
    <property type="component" value="Unassembled WGS sequence"/>
</dbReference>
<name>A0ABR2L3H8_9EUKA</name>
<evidence type="ECO:0000313" key="2">
    <source>
        <dbReference type="EMBL" id="KAK8897287.1"/>
    </source>
</evidence>
<reference evidence="2 3" key="1">
    <citation type="submission" date="2024-04" db="EMBL/GenBank/DDBJ databases">
        <title>Tritrichomonas musculus Genome.</title>
        <authorList>
            <person name="Alves-Ferreira E."/>
            <person name="Grigg M."/>
            <person name="Lorenzi H."/>
            <person name="Galac M."/>
        </authorList>
    </citation>
    <scope>NUCLEOTIDE SEQUENCE [LARGE SCALE GENOMIC DNA]</scope>
    <source>
        <strain evidence="2 3">EAF2021</strain>
    </source>
</reference>
<dbReference type="EMBL" id="JAPFFF010000002">
    <property type="protein sequence ID" value="KAK8897287.1"/>
    <property type="molecule type" value="Genomic_DNA"/>
</dbReference>
<feature type="region of interest" description="Disordered" evidence="1">
    <location>
        <begin position="525"/>
        <end position="569"/>
    </location>
</feature>
<comment type="caution">
    <text evidence="2">The sequence shown here is derived from an EMBL/GenBank/DDBJ whole genome shotgun (WGS) entry which is preliminary data.</text>
</comment>
<dbReference type="SUPFAM" id="SSF52058">
    <property type="entry name" value="L domain-like"/>
    <property type="match status" value="1"/>
</dbReference>
<dbReference type="InterPro" id="IPR001611">
    <property type="entry name" value="Leu-rich_rpt"/>
</dbReference>
<protein>
    <recommendedName>
        <fullName evidence="4">Leucine Rich Repeat family protein</fullName>
    </recommendedName>
</protein>
<gene>
    <name evidence="2" type="ORF">M9Y10_015227</name>
</gene>
<dbReference type="InterPro" id="IPR032675">
    <property type="entry name" value="LRR_dom_sf"/>
</dbReference>
<feature type="compositionally biased region" description="Polar residues" evidence="1">
    <location>
        <begin position="470"/>
        <end position="479"/>
    </location>
</feature>
<proteinExistence type="predicted"/>
<evidence type="ECO:0000256" key="1">
    <source>
        <dbReference type="SAM" id="MobiDB-lite"/>
    </source>
</evidence>
<dbReference type="PROSITE" id="PS51450">
    <property type="entry name" value="LRR"/>
    <property type="match status" value="1"/>
</dbReference>
<feature type="compositionally biased region" description="Basic and acidic residues" evidence="1">
    <location>
        <begin position="534"/>
        <end position="555"/>
    </location>
</feature>
<accession>A0ABR2L3H8</accession>
<evidence type="ECO:0008006" key="4">
    <source>
        <dbReference type="Google" id="ProtNLM"/>
    </source>
</evidence>
<sequence>MNLKKLDFSHQDLDELRSSDIPNDTEMINASYNNLYELDFSIFFKKIHLWFLDLSFNQISTLSFLRCFKSIGYLNITNNQIEIDDLFDIRDTVIVRIDLENNYFNELSKNDPYIIPTILSHSWIINDEFITDYQRDCYNKYENTLEFGNSVLSWRKFKGPKPVHSSVHQAGKNYILDHQISIQTGKDVLFNPPLGDTAYKTDGKSQIEKIQYLSTSLLFNFQLPDGDFSDYFGLSLGILSVLWIGGSADSIPRLLCQAYWYNLSEDVLKMKKYELLIVLYLVCSKIQQEKRTFPMENDIWKALNAEKYVTTGKIPLIGSTPRMILAAFMSRAIAITECQVCDSFSNDLRAYFKYRKTCGLVQLDQTINSVYLELVAPFYHPKNIQYPLKNDRINCIHPLTGEWINSTIKYVKNGRIIILLNDNIISQIPSSSVFWDSRGYWREDAKKDIKMPDINLQNQTQRRRATFITASQHFSSNQENEIKDDSSIPKNNDSSNFNTNEGENNDNLNDDFDIDLDHIDQFINQNSFLPKPPESVRKDHFSRRNFESSTRDSIRFSRHSSQPQYDESKLMPGWRTFRGIVEPPCAPSKRMNRMHAGLGPGQSVQDVVNVVTGNEYANGKRVKRYNVKIYNVLTKKNKFAWITDDEISRNDAKRLNQIYQRHANRRKRDATKF</sequence>
<feature type="compositionally biased region" description="Low complexity" evidence="1">
    <location>
        <begin position="496"/>
        <end position="507"/>
    </location>
</feature>